<sequence length="188" mass="20401">MAALRLHLSYVLLTVVIFLLTLVLNTLLFKAVFEHTPGIAWVYLPAGVRLLCTLLFAEAGGIGLLLASLLVNHLYFFPLDPARAIAGAFASALAPWLTYRAARQAWGLQASLQNLSPTRLLVLAVAYSVASPALHHVYIAWEDKPGLAGGFVAMVVGDLVGTLMVLYSIRWALSRWTSPMKAPGSFRN</sequence>
<dbReference type="RefSeq" id="WP_135286190.1">
    <property type="nucleotide sequence ID" value="NZ_SMLL01000006.1"/>
</dbReference>
<dbReference type="OrthoDB" id="8795931at2"/>
<name>A0A4Z0BI65_9BURK</name>
<dbReference type="EMBL" id="SMLL01000006">
    <property type="protein sequence ID" value="TFY97957.1"/>
    <property type="molecule type" value="Genomic_DNA"/>
</dbReference>
<protein>
    <recommendedName>
        <fullName evidence="4">MASE1 domain-containing protein</fullName>
    </recommendedName>
</protein>
<feature type="transmembrane region" description="Helical" evidence="1">
    <location>
        <begin position="6"/>
        <end position="29"/>
    </location>
</feature>
<gene>
    <name evidence="2" type="ORF">EZ242_16030</name>
</gene>
<comment type="caution">
    <text evidence="2">The sequence shown here is derived from an EMBL/GenBank/DDBJ whole genome shotgun (WGS) entry which is preliminary data.</text>
</comment>
<feature type="transmembrane region" description="Helical" evidence="1">
    <location>
        <begin position="147"/>
        <end position="169"/>
    </location>
</feature>
<feature type="transmembrane region" description="Helical" evidence="1">
    <location>
        <begin position="120"/>
        <end position="141"/>
    </location>
</feature>
<evidence type="ECO:0000256" key="1">
    <source>
        <dbReference type="SAM" id="Phobius"/>
    </source>
</evidence>
<accession>A0A4Z0BI65</accession>
<keyword evidence="1" id="KW-0812">Transmembrane</keyword>
<keyword evidence="1" id="KW-1133">Transmembrane helix</keyword>
<evidence type="ECO:0008006" key="4">
    <source>
        <dbReference type="Google" id="ProtNLM"/>
    </source>
</evidence>
<evidence type="ECO:0000313" key="2">
    <source>
        <dbReference type="EMBL" id="TFY97957.1"/>
    </source>
</evidence>
<keyword evidence="1" id="KW-0472">Membrane</keyword>
<keyword evidence="3" id="KW-1185">Reference proteome</keyword>
<evidence type="ECO:0000313" key="3">
    <source>
        <dbReference type="Proteomes" id="UP000297564"/>
    </source>
</evidence>
<dbReference type="Proteomes" id="UP000297564">
    <property type="component" value="Unassembled WGS sequence"/>
</dbReference>
<feature type="transmembrane region" description="Helical" evidence="1">
    <location>
        <begin position="82"/>
        <end position="99"/>
    </location>
</feature>
<organism evidence="2 3">
    <name type="scientific">Ramlibacter rhizophilus</name>
    <dbReference type="NCBI Taxonomy" id="1781167"/>
    <lineage>
        <taxon>Bacteria</taxon>
        <taxon>Pseudomonadati</taxon>
        <taxon>Pseudomonadota</taxon>
        <taxon>Betaproteobacteria</taxon>
        <taxon>Burkholderiales</taxon>
        <taxon>Comamonadaceae</taxon>
        <taxon>Ramlibacter</taxon>
    </lineage>
</organism>
<reference evidence="2 3" key="1">
    <citation type="submission" date="2019-03" db="EMBL/GenBank/DDBJ databases">
        <title>Ramlibacter rhizophilus CCTCC AB2015357, whole genome shotgun sequence.</title>
        <authorList>
            <person name="Zhang X."/>
            <person name="Feng G."/>
            <person name="Zhu H."/>
        </authorList>
    </citation>
    <scope>NUCLEOTIDE SEQUENCE [LARGE SCALE GENOMIC DNA]</scope>
    <source>
        <strain evidence="2 3">CCTCC AB2015357</strain>
    </source>
</reference>
<feature type="transmembrane region" description="Helical" evidence="1">
    <location>
        <begin position="50"/>
        <end position="76"/>
    </location>
</feature>
<proteinExistence type="predicted"/>
<dbReference type="AlphaFoldDB" id="A0A4Z0BI65"/>